<evidence type="ECO:0000313" key="2">
    <source>
        <dbReference type="EMBL" id="SQH76922.1"/>
    </source>
</evidence>
<dbReference type="Pfam" id="PF04471">
    <property type="entry name" value="Mrr_cat"/>
    <property type="match status" value="1"/>
</dbReference>
<evidence type="ECO:0000313" key="3">
    <source>
        <dbReference type="Proteomes" id="UP000250123"/>
    </source>
</evidence>
<gene>
    <name evidence="2" type="ORF">SHEWBE_2959</name>
</gene>
<dbReference type="EMBL" id="LS483452">
    <property type="protein sequence ID" value="SQH76922.1"/>
    <property type="molecule type" value="Genomic_DNA"/>
</dbReference>
<keyword evidence="2" id="KW-0255">Endonuclease</keyword>
<dbReference type="OrthoDB" id="5782056at2"/>
<proteinExistence type="predicted"/>
<reference evidence="3" key="1">
    <citation type="submission" date="2018-06" db="EMBL/GenBank/DDBJ databases">
        <authorList>
            <person name="Cea G.-C."/>
            <person name="William W."/>
        </authorList>
    </citation>
    <scope>NUCLEOTIDE SEQUENCE [LARGE SCALE GENOMIC DNA]</scope>
    <source>
        <strain evidence="3">DB21MT-2</strain>
    </source>
</reference>
<accession>A0A330M494</accession>
<keyword evidence="2" id="KW-0378">Hydrolase</keyword>
<dbReference type="GO" id="GO:0003677">
    <property type="term" value="F:DNA binding"/>
    <property type="evidence" value="ECO:0007669"/>
    <property type="project" value="InterPro"/>
</dbReference>
<dbReference type="Proteomes" id="UP000250123">
    <property type="component" value="Chromosome SHEWBE"/>
</dbReference>
<dbReference type="RefSeq" id="WP_112352975.1">
    <property type="nucleotide sequence ID" value="NZ_LS483452.1"/>
</dbReference>
<dbReference type="GO" id="GO:0009307">
    <property type="term" value="P:DNA restriction-modification system"/>
    <property type="evidence" value="ECO:0007669"/>
    <property type="project" value="InterPro"/>
</dbReference>
<dbReference type="Gene3D" id="3.40.1350.10">
    <property type="match status" value="1"/>
</dbReference>
<feature type="domain" description="Restriction endonuclease type IV Mrr" evidence="1">
    <location>
        <begin position="11"/>
        <end position="64"/>
    </location>
</feature>
<evidence type="ECO:0000259" key="1">
    <source>
        <dbReference type="Pfam" id="PF04471"/>
    </source>
</evidence>
<keyword evidence="2" id="KW-0540">Nuclease</keyword>
<sequence>MAGFVFCKIEKLTIKGLYTDVLHEGAEIGLLVTTSEFSVGARKTVSARGYPIEEVNGENISKWLTELRTPGSGIVRV</sequence>
<protein>
    <submittedName>
        <fullName evidence="2">Restriction endonuclease family</fullName>
    </submittedName>
</protein>
<dbReference type="AlphaFoldDB" id="A0A330M494"/>
<dbReference type="GO" id="GO:0004519">
    <property type="term" value="F:endonuclease activity"/>
    <property type="evidence" value="ECO:0007669"/>
    <property type="project" value="UniProtKB-KW"/>
</dbReference>
<dbReference type="InterPro" id="IPR007560">
    <property type="entry name" value="Restrct_endonuc_IV_Mrr"/>
</dbReference>
<name>A0A330M494_9GAMM</name>
<dbReference type="KEGG" id="sbk:SHEWBE_2959"/>
<organism evidence="2 3">
    <name type="scientific">Shewanella benthica</name>
    <dbReference type="NCBI Taxonomy" id="43661"/>
    <lineage>
        <taxon>Bacteria</taxon>
        <taxon>Pseudomonadati</taxon>
        <taxon>Pseudomonadota</taxon>
        <taxon>Gammaproteobacteria</taxon>
        <taxon>Alteromonadales</taxon>
        <taxon>Shewanellaceae</taxon>
        <taxon>Shewanella</taxon>
    </lineage>
</organism>
<dbReference type="InterPro" id="IPR011856">
    <property type="entry name" value="tRNA_endonuc-like_dom_sf"/>
</dbReference>